<organism evidence="1 2">
    <name type="scientific">Nitrospirillum amazonense</name>
    <dbReference type="NCBI Taxonomy" id="28077"/>
    <lineage>
        <taxon>Bacteria</taxon>
        <taxon>Pseudomonadati</taxon>
        <taxon>Pseudomonadota</taxon>
        <taxon>Alphaproteobacteria</taxon>
        <taxon>Rhodospirillales</taxon>
        <taxon>Azospirillaceae</taxon>
        <taxon>Nitrospirillum</taxon>
    </lineage>
</organism>
<name>A0A560FGU9_9PROT</name>
<evidence type="ECO:0000313" key="2">
    <source>
        <dbReference type="Proteomes" id="UP000319859"/>
    </source>
</evidence>
<dbReference type="AlphaFoldDB" id="A0A560FGU9"/>
<dbReference type="Proteomes" id="UP000319859">
    <property type="component" value="Unassembled WGS sequence"/>
</dbReference>
<reference evidence="1 2" key="1">
    <citation type="submission" date="2019-06" db="EMBL/GenBank/DDBJ databases">
        <title>Genomic Encyclopedia of Type Strains, Phase IV (KMG-V): Genome sequencing to study the core and pangenomes of soil and plant-associated prokaryotes.</title>
        <authorList>
            <person name="Whitman W."/>
        </authorList>
    </citation>
    <scope>NUCLEOTIDE SEQUENCE [LARGE SCALE GENOMIC DNA]</scope>
    <source>
        <strain evidence="1 2">BR 11880</strain>
    </source>
</reference>
<sequence>MVEIADRIKHPCQERHWMLGGHQGWRVATVTVGTPTRTWLMV</sequence>
<protein>
    <submittedName>
        <fullName evidence="1">Uncharacterized protein</fullName>
    </submittedName>
</protein>
<accession>A0A560FGU9</accession>
<proteinExistence type="predicted"/>
<gene>
    <name evidence="1" type="ORF">FBZ89_106222</name>
</gene>
<dbReference type="EMBL" id="VITN01000006">
    <property type="protein sequence ID" value="TWB20818.1"/>
    <property type="molecule type" value="Genomic_DNA"/>
</dbReference>
<evidence type="ECO:0000313" key="1">
    <source>
        <dbReference type="EMBL" id="TWB20818.1"/>
    </source>
</evidence>
<comment type="caution">
    <text evidence="1">The sequence shown here is derived from an EMBL/GenBank/DDBJ whole genome shotgun (WGS) entry which is preliminary data.</text>
</comment>